<name>A0A4Y7MPB7_9CRUS</name>
<keyword evidence="1 2" id="KW-0175">Coiled coil</keyword>
<dbReference type="GO" id="GO:0005634">
    <property type="term" value="C:nucleus"/>
    <property type="evidence" value="ECO:0007669"/>
    <property type="project" value="TreeGrafter"/>
</dbReference>
<dbReference type="PANTHER" id="PTHR45916">
    <property type="entry name" value="STRUCTURAL MAINTENANCE OF CHROMOSOMES PROTEIN 5"/>
    <property type="match status" value="1"/>
</dbReference>
<proteinExistence type="evidence at transcript level"/>
<dbReference type="GO" id="GO:0000724">
    <property type="term" value="P:double-strand break repair via homologous recombination"/>
    <property type="evidence" value="ECO:0007669"/>
    <property type="project" value="TreeGrafter"/>
</dbReference>
<dbReference type="InterPro" id="IPR048371">
    <property type="entry name" value="ZNHIT3_C"/>
</dbReference>
<protein>
    <submittedName>
        <fullName evidence="4">EOG090X0JQ4</fullName>
    </submittedName>
</protein>
<gene>
    <name evidence="4" type="primary">EOG090X0JQ4</name>
</gene>
<organism evidence="4">
    <name type="scientific">Daphnia magna</name>
    <dbReference type="NCBI Taxonomy" id="35525"/>
    <lineage>
        <taxon>Eukaryota</taxon>
        <taxon>Metazoa</taxon>
        <taxon>Ecdysozoa</taxon>
        <taxon>Arthropoda</taxon>
        <taxon>Crustacea</taxon>
        <taxon>Branchiopoda</taxon>
        <taxon>Diplostraca</taxon>
        <taxon>Cladocera</taxon>
        <taxon>Anomopoda</taxon>
        <taxon>Daphniidae</taxon>
        <taxon>Daphnia</taxon>
    </lineage>
</organism>
<evidence type="ECO:0000256" key="1">
    <source>
        <dbReference type="ARBA" id="ARBA00023054"/>
    </source>
</evidence>
<feature type="domain" description="Zinc finger HIT" evidence="3">
    <location>
        <begin position="204"/>
        <end position="260"/>
    </location>
</feature>
<feature type="coiled-coil region" evidence="2">
    <location>
        <begin position="32"/>
        <end position="73"/>
    </location>
</feature>
<dbReference type="OrthoDB" id="10254973at2759"/>
<feature type="coiled-coil region" evidence="2">
    <location>
        <begin position="129"/>
        <end position="156"/>
    </location>
</feature>
<reference evidence="4" key="1">
    <citation type="submission" date="2018-08" db="EMBL/GenBank/DDBJ databases">
        <authorList>
            <person name="Cornetti L."/>
        </authorList>
    </citation>
    <scope>NUCLEOTIDE SEQUENCE</scope>
    <source>
        <strain evidence="4">GB-EK1-32</strain>
    </source>
</reference>
<sequence>MKDLSAIVEQLLVLDREREVLHIFIDILRLEIRLWQTQLAHKKEQIKVLKDEKDAADRLAREAKLKAKQAQEDCFRVLRIRHREELPHDLREEFDTLPATIPELDDAIGSANARIQLMGRADEQIVRDYEEREILIQQLTEKIYNLNNRASTMKEKICSVQCFNVHKELPCEKPAVAPPSENLPVEHPPLTYRFPTADTVPVEKLQALAHSDELKECLSNPHVRNILKSLVQSQTPETSITNAMKEPIFLELAHACLKIVEPEKFQHELDADADLD</sequence>
<dbReference type="AlphaFoldDB" id="A0A4Y7MPB7"/>
<dbReference type="EMBL" id="LR012100">
    <property type="protein sequence ID" value="SVE81719.1"/>
    <property type="molecule type" value="mRNA"/>
</dbReference>
<dbReference type="PANTHER" id="PTHR45916:SF1">
    <property type="entry name" value="STRUCTURAL MAINTENANCE OF CHROMOSOMES PROTEIN 5"/>
    <property type="match status" value="1"/>
</dbReference>
<evidence type="ECO:0000313" key="4">
    <source>
        <dbReference type="EMBL" id="SVE81719.1"/>
    </source>
</evidence>
<dbReference type="GO" id="GO:0030915">
    <property type="term" value="C:Smc5-Smc6 complex"/>
    <property type="evidence" value="ECO:0007669"/>
    <property type="project" value="TreeGrafter"/>
</dbReference>
<evidence type="ECO:0000259" key="3">
    <source>
        <dbReference type="Pfam" id="PF21373"/>
    </source>
</evidence>
<accession>A0A4Y7MPB7</accession>
<dbReference type="Pfam" id="PF21373">
    <property type="entry name" value="ZNHIT3_C"/>
    <property type="match status" value="1"/>
</dbReference>
<evidence type="ECO:0000256" key="2">
    <source>
        <dbReference type="SAM" id="Coils"/>
    </source>
</evidence>
<dbReference type="GO" id="GO:0003697">
    <property type="term" value="F:single-stranded DNA binding"/>
    <property type="evidence" value="ECO:0007669"/>
    <property type="project" value="TreeGrafter"/>
</dbReference>